<dbReference type="EMBL" id="KE145359">
    <property type="protein sequence ID" value="EPE32459.1"/>
    <property type="molecule type" value="Genomic_DNA"/>
</dbReference>
<evidence type="ECO:0000259" key="2">
    <source>
        <dbReference type="PROSITE" id="PS50003"/>
    </source>
</evidence>
<feature type="region of interest" description="Disordered" evidence="1">
    <location>
        <begin position="230"/>
        <end position="253"/>
    </location>
</feature>
<gene>
    <name evidence="3" type="ORF">GLAREA_07592</name>
</gene>
<proteinExistence type="predicted"/>
<dbReference type="SUPFAM" id="SSF50729">
    <property type="entry name" value="PH domain-like"/>
    <property type="match status" value="1"/>
</dbReference>
<dbReference type="PANTHER" id="PTHR37283">
    <property type="entry name" value="PH DOMAIN-CONTAINING PROTEIN YHR131C"/>
    <property type="match status" value="1"/>
</dbReference>
<dbReference type="Gene3D" id="2.30.29.30">
    <property type="entry name" value="Pleckstrin-homology domain (PH domain)/Phosphotyrosine-binding domain (PTB)"/>
    <property type="match status" value="1"/>
</dbReference>
<organism evidence="3 4">
    <name type="scientific">Glarea lozoyensis (strain ATCC 20868 / MF5171)</name>
    <dbReference type="NCBI Taxonomy" id="1116229"/>
    <lineage>
        <taxon>Eukaryota</taxon>
        <taxon>Fungi</taxon>
        <taxon>Dikarya</taxon>
        <taxon>Ascomycota</taxon>
        <taxon>Pezizomycotina</taxon>
        <taxon>Leotiomycetes</taxon>
        <taxon>Helotiales</taxon>
        <taxon>Helotiaceae</taxon>
        <taxon>Glarea</taxon>
    </lineage>
</organism>
<dbReference type="SMART" id="SM00233">
    <property type="entry name" value="PH"/>
    <property type="match status" value="1"/>
</dbReference>
<protein>
    <submittedName>
        <fullName evidence="3">PH</fullName>
    </submittedName>
</protein>
<feature type="region of interest" description="Disordered" evidence="1">
    <location>
        <begin position="329"/>
        <end position="369"/>
    </location>
</feature>
<dbReference type="Proteomes" id="UP000016922">
    <property type="component" value="Unassembled WGS sequence"/>
</dbReference>
<dbReference type="eggNOG" id="ENOG502QUAB">
    <property type="taxonomic scope" value="Eukaryota"/>
</dbReference>
<reference evidence="3 4" key="1">
    <citation type="journal article" date="2013" name="BMC Genomics">
        <title>Genomics-driven discovery of the pneumocandin biosynthetic gene cluster in the fungus Glarea lozoyensis.</title>
        <authorList>
            <person name="Chen L."/>
            <person name="Yue Q."/>
            <person name="Zhang X."/>
            <person name="Xiang M."/>
            <person name="Wang C."/>
            <person name="Li S."/>
            <person name="Che Y."/>
            <person name="Ortiz-Lopez F.J."/>
            <person name="Bills G.F."/>
            <person name="Liu X."/>
            <person name="An Z."/>
        </authorList>
    </citation>
    <scope>NUCLEOTIDE SEQUENCE [LARGE SCALE GENOMIC DNA]</scope>
    <source>
        <strain evidence="4">ATCC 20868 / MF5171</strain>
    </source>
</reference>
<dbReference type="HOGENOM" id="CLU_028348_0_0_1"/>
<dbReference type="PROSITE" id="PS50003">
    <property type="entry name" value="PH_DOMAIN"/>
    <property type="match status" value="1"/>
</dbReference>
<dbReference type="InterPro" id="IPR001849">
    <property type="entry name" value="PH_domain"/>
</dbReference>
<dbReference type="OMA" id="GKQWFVD"/>
<dbReference type="STRING" id="1116229.S3D5Q3"/>
<evidence type="ECO:0000256" key="1">
    <source>
        <dbReference type="SAM" id="MobiDB-lite"/>
    </source>
</evidence>
<sequence length="453" mass="51201">MSPRADINNENLASLGVFLGVEMTASPRLSVEDHFQRRGERSDSGWPLGNWSMASKELPQIPPQDEPPSYDEFLSTSLRRKFNIQPREDEGQEILPPYSCALCLENVFLRKTELHGAIHRAHDRNWYREVVSLQGTALTFSKYKGGNVFKDGKNDIPVGNKKGGLLRSYNLQHAEVGVAADYLKKRFVIRIRAEADQFLIACNTIETFVLWLQSLFAAIDLAAPLDDRDLPRDLSIPRPRRRRADRAADRTVNELREQQELIARDYPNLATASTSSSSLVSDLDDTESVDVQLVTPALLNIRPPSPAPSEPRVRPSLLSVASRSRLFQQHGPAVPYNSTSNSRANSRSNSGNSSFSRSANPSLTESGKWRPQHQWTPFYDMLYAKRCMAILTSRSPRKSNLVIIKGKRWVVDWSTGRLKAWRPGMEDGLPDYDENDWTEEEWMIGQLGELIPI</sequence>
<dbReference type="OrthoDB" id="5865767at2759"/>
<evidence type="ECO:0000313" key="3">
    <source>
        <dbReference type="EMBL" id="EPE32459.1"/>
    </source>
</evidence>
<dbReference type="PANTHER" id="PTHR37283:SF1">
    <property type="entry name" value="PH DOMAIN-CONTAINING PROTEIN YHR131C"/>
    <property type="match status" value="1"/>
</dbReference>
<dbReference type="GeneID" id="19466645"/>
<name>S3D5Q3_GLAL2</name>
<feature type="domain" description="PH" evidence="2">
    <location>
        <begin position="111"/>
        <end position="220"/>
    </location>
</feature>
<dbReference type="RefSeq" id="XP_008080471.1">
    <property type="nucleotide sequence ID" value="XM_008082280.1"/>
</dbReference>
<accession>S3D5Q3</accession>
<feature type="compositionally biased region" description="Low complexity" evidence="1">
    <location>
        <begin position="337"/>
        <end position="362"/>
    </location>
</feature>
<keyword evidence="4" id="KW-1185">Reference proteome</keyword>
<dbReference type="AlphaFoldDB" id="S3D5Q3"/>
<dbReference type="KEGG" id="glz:GLAREA_07592"/>
<dbReference type="InterPro" id="IPR011993">
    <property type="entry name" value="PH-like_dom_sf"/>
</dbReference>
<evidence type="ECO:0000313" key="4">
    <source>
        <dbReference type="Proteomes" id="UP000016922"/>
    </source>
</evidence>